<dbReference type="AlphaFoldDB" id="A0AA43TUY8"/>
<protein>
    <recommendedName>
        <fullName evidence="3">AB hydrolase-1 domain-containing protein</fullName>
    </recommendedName>
</protein>
<feature type="chain" id="PRO_5041392690" description="AB hydrolase-1 domain-containing protein" evidence="2">
    <location>
        <begin position="30"/>
        <end position="392"/>
    </location>
</feature>
<dbReference type="InterPro" id="IPR000073">
    <property type="entry name" value="AB_hydrolase_1"/>
</dbReference>
<feature type="domain" description="AB hydrolase-1" evidence="3">
    <location>
        <begin position="134"/>
        <end position="375"/>
    </location>
</feature>
<dbReference type="InterPro" id="IPR029058">
    <property type="entry name" value="AB_hydrolase_fold"/>
</dbReference>
<dbReference type="SUPFAM" id="SSF53474">
    <property type="entry name" value="alpha/beta-Hydrolases"/>
    <property type="match status" value="1"/>
</dbReference>
<dbReference type="Gene3D" id="3.40.50.1820">
    <property type="entry name" value="alpha/beta hydrolase"/>
    <property type="match status" value="1"/>
</dbReference>
<keyword evidence="2" id="KW-0732">Signal</keyword>
<dbReference type="InterPro" id="IPR050266">
    <property type="entry name" value="AB_hydrolase_sf"/>
</dbReference>
<organism evidence="4 5">
    <name type="scientific">Ramalina farinacea</name>
    <dbReference type="NCBI Taxonomy" id="258253"/>
    <lineage>
        <taxon>Eukaryota</taxon>
        <taxon>Fungi</taxon>
        <taxon>Dikarya</taxon>
        <taxon>Ascomycota</taxon>
        <taxon>Pezizomycotina</taxon>
        <taxon>Lecanoromycetes</taxon>
        <taxon>OSLEUM clade</taxon>
        <taxon>Lecanoromycetidae</taxon>
        <taxon>Lecanorales</taxon>
        <taxon>Lecanorineae</taxon>
        <taxon>Ramalinaceae</taxon>
        <taxon>Ramalina</taxon>
    </lineage>
</organism>
<evidence type="ECO:0000256" key="2">
    <source>
        <dbReference type="SAM" id="SignalP"/>
    </source>
</evidence>
<keyword evidence="5" id="KW-1185">Reference proteome</keyword>
<accession>A0AA43TUY8</accession>
<feature type="signal peptide" evidence="2">
    <location>
        <begin position="1"/>
        <end position="29"/>
    </location>
</feature>
<evidence type="ECO:0000256" key="1">
    <source>
        <dbReference type="ARBA" id="ARBA00022801"/>
    </source>
</evidence>
<evidence type="ECO:0000313" key="4">
    <source>
        <dbReference type="EMBL" id="MDI1492556.1"/>
    </source>
</evidence>
<dbReference type="PANTHER" id="PTHR43798:SF31">
    <property type="entry name" value="AB HYDROLASE SUPERFAMILY PROTEIN YCLE"/>
    <property type="match status" value="1"/>
</dbReference>
<sequence length="392" mass="41797">MAYHLTSLSNILSPLSLLLTASFSLFTSANPTCTYLEIPIHATASNEVFPIPTDLDYTSPAAISALIQTLIGDAVTTFPLKPTSFDGIVAARYCDPEVVVANRSDVIQLYMSGVTENNLYWFGLGYPNGIDGDMYSTVDFASKQGYPTLAIDRIGVGNSTHPDPITEQQVNLEEAVSHELVMALKAGTAVPGKVFNRVIFVGHSYGSVLGNAQATNHPDDIAAFVLTGYGVSTIPVAADLPQTLPLPAQTYDPGRFGSLQLGYLVTSSKPGRRGYLWGRPGSYDEAVFEKDFDDEDVVGLGELASIAGGLKEAPDSTAPVFIVTGDADDVFCLLATCGDGASSPQAQACSLFPKSEKCDYFIPQGTGHMVSLHYSAQESFARYHAFLAENGF</sequence>
<comment type="caution">
    <text evidence="4">The sequence shown here is derived from an EMBL/GenBank/DDBJ whole genome shotgun (WGS) entry which is preliminary data.</text>
</comment>
<evidence type="ECO:0000313" key="5">
    <source>
        <dbReference type="Proteomes" id="UP001161017"/>
    </source>
</evidence>
<keyword evidence="1" id="KW-0378">Hydrolase</keyword>
<dbReference type="PANTHER" id="PTHR43798">
    <property type="entry name" value="MONOACYLGLYCEROL LIPASE"/>
    <property type="match status" value="1"/>
</dbReference>
<dbReference type="GO" id="GO:0016787">
    <property type="term" value="F:hydrolase activity"/>
    <property type="evidence" value="ECO:0007669"/>
    <property type="project" value="UniProtKB-KW"/>
</dbReference>
<reference evidence="4" key="1">
    <citation type="journal article" date="2023" name="Genome Biol. Evol.">
        <title>First Whole Genome Sequence and Flow Cytometry Genome Size Data for the Lichen-Forming Fungus Ramalina farinacea (Ascomycota).</title>
        <authorList>
            <person name="Llewellyn T."/>
            <person name="Mian S."/>
            <person name="Hill R."/>
            <person name="Leitch I.J."/>
            <person name="Gaya E."/>
        </authorList>
    </citation>
    <scope>NUCLEOTIDE SEQUENCE</scope>
    <source>
        <strain evidence="4">LIQ254RAFAR</strain>
    </source>
</reference>
<dbReference type="Proteomes" id="UP001161017">
    <property type="component" value="Unassembled WGS sequence"/>
</dbReference>
<dbReference type="GO" id="GO:0016020">
    <property type="term" value="C:membrane"/>
    <property type="evidence" value="ECO:0007669"/>
    <property type="project" value="TreeGrafter"/>
</dbReference>
<name>A0AA43TUY8_9LECA</name>
<gene>
    <name evidence="4" type="ORF">OHK93_003770</name>
</gene>
<dbReference type="Pfam" id="PF12697">
    <property type="entry name" value="Abhydrolase_6"/>
    <property type="match status" value="1"/>
</dbReference>
<evidence type="ECO:0000259" key="3">
    <source>
        <dbReference type="Pfam" id="PF12697"/>
    </source>
</evidence>
<proteinExistence type="predicted"/>
<dbReference type="EMBL" id="JAPUFD010000019">
    <property type="protein sequence ID" value="MDI1492556.1"/>
    <property type="molecule type" value="Genomic_DNA"/>
</dbReference>